<dbReference type="EMBL" id="KZ857385">
    <property type="protein sequence ID" value="RDX54182.1"/>
    <property type="molecule type" value="Genomic_DNA"/>
</dbReference>
<name>A0A371DNV5_9APHY</name>
<evidence type="ECO:0000313" key="1">
    <source>
        <dbReference type="EMBL" id="RDX54182.1"/>
    </source>
</evidence>
<dbReference type="OrthoDB" id="10529075at2759"/>
<reference evidence="1 2" key="1">
    <citation type="journal article" date="2018" name="Biotechnol. Biofuels">
        <title>Integrative visual omics of the white-rot fungus Polyporus brumalis exposes the biotechnological potential of its oxidative enzymes for delignifying raw plant biomass.</title>
        <authorList>
            <person name="Miyauchi S."/>
            <person name="Rancon A."/>
            <person name="Drula E."/>
            <person name="Hage H."/>
            <person name="Chaduli D."/>
            <person name="Favel A."/>
            <person name="Grisel S."/>
            <person name="Henrissat B."/>
            <person name="Herpoel-Gimbert I."/>
            <person name="Ruiz-Duenas F.J."/>
            <person name="Chevret D."/>
            <person name="Hainaut M."/>
            <person name="Lin J."/>
            <person name="Wang M."/>
            <person name="Pangilinan J."/>
            <person name="Lipzen A."/>
            <person name="Lesage-Meessen L."/>
            <person name="Navarro D."/>
            <person name="Riley R."/>
            <person name="Grigoriev I.V."/>
            <person name="Zhou S."/>
            <person name="Raouche S."/>
            <person name="Rosso M.N."/>
        </authorList>
    </citation>
    <scope>NUCLEOTIDE SEQUENCE [LARGE SCALE GENOMIC DNA]</scope>
    <source>
        <strain evidence="1 2">BRFM 1820</strain>
    </source>
</reference>
<dbReference type="Proteomes" id="UP000256964">
    <property type="component" value="Unassembled WGS sequence"/>
</dbReference>
<accession>A0A371DNV5</accession>
<evidence type="ECO:0000313" key="2">
    <source>
        <dbReference type="Proteomes" id="UP000256964"/>
    </source>
</evidence>
<organism evidence="1 2">
    <name type="scientific">Lentinus brumalis</name>
    <dbReference type="NCBI Taxonomy" id="2498619"/>
    <lineage>
        <taxon>Eukaryota</taxon>
        <taxon>Fungi</taxon>
        <taxon>Dikarya</taxon>
        <taxon>Basidiomycota</taxon>
        <taxon>Agaricomycotina</taxon>
        <taxon>Agaricomycetes</taxon>
        <taxon>Polyporales</taxon>
        <taxon>Polyporaceae</taxon>
        <taxon>Lentinus</taxon>
    </lineage>
</organism>
<dbReference type="AlphaFoldDB" id="A0A371DNV5"/>
<protein>
    <submittedName>
        <fullName evidence="1">Uncharacterized protein</fullName>
    </submittedName>
</protein>
<proteinExistence type="predicted"/>
<keyword evidence="2" id="KW-1185">Reference proteome</keyword>
<sequence length="199" mass="21488">MMRRRRSFVRWEPAEATDGNLERRTGVGCTHDGQGQVLRLGVIQESESGSCSELSCSMGSMNSGCLGVGVVGTRRRENSRSTSSMQEQATYHAAPHSGLYWTNVSVHVCAPVARFRSVEGGATPDNVSPQHLRGTHDMISPTRSWFELGTKAAVRVNAQLSRYAVVTAEGVRLATRIQGGCQLLGTLGLDTQCWALAPP</sequence>
<gene>
    <name evidence="1" type="ORF">OH76DRAFT_1069566</name>
</gene>